<protein>
    <recommendedName>
        <fullName evidence="4">MARVEL domain-containing protein</fullName>
    </recommendedName>
</protein>
<keyword evidence="1" id="KW-0472">Membrane</keyword>
<dbReference type="PANTHER" id="PTHR42083">
    <property type="entry name" value="MARVEL DOMAIN-CONTAINING PROTEIN"/>
    <property type="match status" value="1"/>
</dbReference>
<evidence type="ECO:0008006" key="4">
    <source>
        <dbReference type="Google" id="ProtNLM"/>
    </source>
</evidence>
<feature type="transmembrane region" description="Helical" evidence="1">
    <location>
        <begin position="30"/>
        <end position="50"/>
    </location>
</feature>
<name>A0A6A6J735_WESOR</name>
<sequence>MLNFLSRRTMKGEKATAKTSLLESWSPGGFLRATLRFFQFVMAVVVIGLYAQDLRKAQQQGKYADAKWVYAVFVGSLSAFLALVFALPLVKSWMFFYLDALVCFFWVVVFGIFGRMYLPLKPDDDEAARDNSPGVVRMKRAAWIDMTNMLLWFFSAVYGAFVFWKWRKERTVFTGRAESHV</sequence>
<keyword evidence="1" id="KW-1133">Transmembrane helix</keyword>
<dbReference type="Proteomes" id="UP000800097">
    <property type="component" value="Unassembled WGS sequence"/>
</dbReference>
<dbReference type="RefSeq" id="XP_033649930.1">
    <property type="nucleotide sequence ID" value="XM_033796046.1"/>
</dbReference>
<evidence type="ECO:0000313" key="2">
    <source>
        <dbReference type="EMBL" id="KAF2272391.1"/>
    </source>
</evidence>
<evidence type="ECO:0000313" key="3">
    <source>
        <dbReference type="Proteomes" id="UP000800097"/>
    </source>
</evidence>
<proteinExistence type="predicted"/>
<feature type="transmembrane region" description="Helical" evidence="1">
    <location>
        <begin position="141"/>
        <end position="164"/>
    </location>
</feature>
<dbReference type="OrthoDB" id="5363290at2759"/>
<reference evidence="2" key="1">
    <citation type="journal article" date="2020" name="Stud. Mycol.">
        <title>101 Dothideomycetes genomes: a test case for predicting lifestyles and emergence of pathogens.</title>
        <authorList>
            <person name="Haridas S."/>
            <person name="Albert R."/>
            <person name="Binder M."/>
            <person name="Bloem J."/>
            <person name="Labutti K."/>
            <person name="Salamov A."/>
            <person name="Andreopoulos B."/>
            <person name="Baker S."/>
            <person name="Barry K."/>
            <person name="Bills G."/>
            <person name="Bluhm B."/>
            <person name="Cannon C."/>
            <person name="Castanera R."/>
            <person name="Culley D."/>
            <person name="Daum C."/>
            <person name="Ezra D."/>
            <person name="Gonzalez J."/>
            <person name="Henrissat B."/>
            <person name="Kuo A."/>
            <person name="Liang C."/>
            <person name="Lipzen A."/>
            <person name="Lutzoni F."/>
            <person name="Magnuson J."/>
            <person name="Mondo S."/>
            <person name="Nolan M."/>
            <person name="Ohm R."/>
            <person name="Pangilinan J."/>
            <person name="Park H.-J."/>
            <person name="Ramirez L."/>
            <person name="Alfaro M."/>
            <person name="Sun H."/>
            <person name="Tritt A."/>
            <person name="Yoshinaga Y."/>
            <person name="Zwiers L.-H."/>
            <person name="Turgeon B."/>
            <person name="Goodwin S."/>
            <person name="Spatafora J."/>
            <person name="Crous P."/>
            <person name="Grigoriev I."/>
        </authorList>
    </citation>
    <scope>NUCLEOTIDE SEQUENCE</scope>
    <source>
        <strain evidence="2">CBS 379.55</strain>
    </source>
</reference>
<dbReference type="GeneID" id="54549221"/>
<dbReference type="PANTHER" id="PTHR42083:SF1">
    <property type="entry name" value="MARVEL DOMAIN-CONTAINING PROTEIN"/>
    <property type="match status" value="1"/>
</dbReference>
<keyword evidence="3" id="KW-1185">Reference proteome</keyword>
<keyword evidence="1" id="KW-0812">Transmembrane</keyword>
<feature type="transmembrane region" description="Helical" evidence="1">
    <location>
        <begin position="96"/>
        <end position="120"/>
    </location>
</feature>
<accession>A0A6A6J735</accession>
<feature type="transmembrane region" description="Helical" evidence="1">
    <location>
        <begin position="70"/>
        <end position="90"/>
    </location>
</feature>
<evidence type="ECO:0000256" key="1">
    <source>
        <dbReference type="SAM" id="Phobius"/>
    </source>
</evidence>
<organism evidence="2 3">
    <name type="scientific">Westerdykella ornata</name>
    <dbReference type="NCBI Taxonomy" id="318751"/>
    <lineage>
        <taxon>Eukaryota</taxon>
        <taxon>Fungi</taxon>
        <taxon>Dikarya</taxon>
        <taxon>Ascomycota</taxon>
        <taxon>Pezizomycotina</taxon>
        <taxon>Dothideomycetes</taxon>
        <taxon>Pleosporomycetidae</taxon>
        <taxon>Pleosporales</taxon>
        <taxon>Sporormiaceae</taxon>
        <taxon>Westerdykella</taxon>
    </lineage>
</organism>
<dbReference type="EMBL" id="ML986522">
    <property type="protein sequence ID" value="KAF2272391.1"/>
    <property type="molecule type" value="Genomic_DNA"/>
</dbReference>
<gene>
    <name evidence="2" type="ORF">EI97DRAFT_385984</name>
</gene>
<dbReference type="AlphaFoldDB" id="A0A6A6J735"/>